<dbReference type="InterPro" id="IPR022346">
    <property type="entry name" value="T2SS_GspH"/>
</dbReference>
<dbReference type="Gene3D" id="3.55.40.10">
    <property type="entry name" value="minor pseudopilin epsh domain"/>
    <property type="match status" value="1"/>
</dbReference>
<evidence type="ECO:0000256" key="7">
    <source>
        <dbReference type="ARBA" id="ARBA00022989"/>
    </source>
</evidence>
<evidence type="ECO:0000259" key="11">
    <source>
        <dbReference type="Pfam" id="PF12019"/>
    </source>
</evidence>
<feature type="domain" description="General secretion pathway GspH" evidence="11">
    <location>
        <begin position="36"/>
        <end position="152"/>
    </location>
</feature>
<dbReference type="EMBL" id="JBHSNG010000001">
    <property type="protein sequence ID" value="MFC5579661.1"/>
    <property type="molecule type" value="Genomic_DNA"/>
</dbReference>
<dbReference type="SUPFAM" id="SSF54523">
    <property type="entry name" value="Pili subunits"/>
    <property type="match status" value="1"/>
</dbReference>
<evidence type="ECO:0000256" key="10">
    <source>
        <dbReference type="ARBA" id="ARBA00030775"/>
    </source>
</evidence>
<dbReference type="Proteomes" id="UP001596111">
    <property type="component" value="Unassembled WGS sequence"/>
</dbReference>
<comment type="subcellular location">
    <subcellularLocation>
        <location evidence="1">Cell inner membrane</location>
        <topology evidence="1">Single-pass membrane protein</topology>
    </subcellularLocation>
</comment>
<evidence type="ECO:0000256" key="5">
    <source>
        <dbReference type="ARBA" id="ARBA00022519"/>
    </source>
</evidence>
<evidence type="ECO:0000256" key="4">
    <source>
        <dbReference type="ARBA" id="ARBA00022481"/>
    </source>
</evidence>
<accession>A0ABW0SRR6</accession>
<dbReference type="Pfam" id="PF12019">
    <property type="entry name" value="GspH"/>
    <property type="match status" value="1"/>
</dbReference>
<protein>
    <recommendedName>
        <fullName evidence="2">Type II secretion system protein H</fullName>
    </recommendedName>
    <alternativeName>
        <fullName evidence="10">General secretion pathway protein H</fullName>
    </alternativeName>
</protein>
<evidence type="ECO:0000313" key="13">
    <source>
        <dbReference type="Proteomes" id="UP001596111"/>
    </source>
</evidence>
<sequence>MIEQIMVLAIVTALTGLAIPSMRKLLDRNQLQVAQTDFIAALRHARETAIVSGRRTLFCPTRDGNRCHGDTRWDSGWLLGHDANGDNQPDNGPLYVSLGHSYHGKLIISSSTGRHVVRFQPDGSASGSNITLLFCQPASPQHALSVVVSNSGRVRGAPASKNQIANCSQMN</sequence>
<evidence type="ECO:0000256" key="8">
    <source>
        <dbReference type="ARBA" id="ARBA00023136"/>
    </source>
</evidence>
<keyword evidence="13" id="KW-1185">Reference proteome</keyword>
<dbReference type="InterPro" id="IPR045584">
    <property type="entry name" value="Pilin-like"/>
</dbReference>
<keyword evidence="4" id="KW-0488">Methylation</keyword>
<name>A0ABW0SRR6_9GAMM</name>
<organism evidence="12 13">
    <name type="scientific">Rhodanobacter terrae</name>
    <dbReference type="NCBI Taxonomy" id="418647"/>
    <lineage>
        <taxon>Bacteria</taxon>
        <taxon>Pseudomonadati</taxon>
        <taxon>Pseudomonadota</taxon>
        <taxon>Gammaproteobacteria</taxon>
        <taxon>Lysobacterales</taxon>
        <taxon>Rhodanobacteraceae</taxon>
        <taxon>Rhodanobacter</taxon>
    </lineage>
</organism>
<evidence type="ECO:0000256" key="2">
    <source>
        <dbReference type="ARBA" id="ARBA00021549"/>
    </source>
</evidence>
<evidence type="ECO:0000313" key="12">
    <source>
        <dbReference type="EMBL" id="MFC5579661.1"/>
    </source>
</evidence>
<evidence type="ECO:0000256" key="6">
    <source>
        <dbReference type="ARBA" id="ARBA00022692"/>
    </source>
</evidence>
<proteinExistence type="inferred from homology"/>
<evidence type="ECO:0000256" key="9">
    <source>
        <dbReference type="ARBA" id="ARBA00025772"/>
    </source>
</evidence>
<keyword evidence="7" id="KW-1133">Transmembrane helix</keyword>
<keyword evidence="8" id="KW-0472">Membrane</keyword>
<dbReference type="RefSeq" id="WP_377323433.1">
    <property type="nucleotide sequence ID" value="NZ_JBHSNG010000001.1"/>
</dbReference>
<comment type="caution">
    <text evidence="12">The sequence shown here is derived from an EMBL/GenBank/DDBJ whole genome shotgun (WGS) entry which is preliminary data.</text>
</comment>
<reference evidence="13" key="1">
    <citation type="journal article" date="2019" name="Int. J. Syst. Evol. Microbiol.">
        <title>The Global Catalogue of Microorganisms (GCM) 10K type strain sequencing project: providing services to taxonomists for standard genome sequencing and annotation.</title>
        <authorList>
            <consortium name="The Broad Institute Genomics Platform"/>
            <consortium name="The Broad Institute Genome Sequencing Center for Infectious Disease"/>
            <person name="Wu L."/>
            <person name="Ma J."/>
        </authorList>
    </citation>
    <scope>NUCLEOTIDE SEQUENCE [LARGE SCALE GENOMIC DNA]</scope>
    <source>
        <strain evidence="13">CGMCC 1.13587</strain>
    </source>
</reference>
<keyword evidence="3" id="KW-1003">Cell membrane</keyword>
<comment type="similarity">
    <text evidence="9">Belongs to the GSP H family.</text>
</comment>
<keyword evidence="6" id="KW-0812">Transmembrane</keyword>
<gene>
    <name evidence="12" type="ORF">ACFPPB_00825</name>
</gene>
<evidence type="ECO:0000256" key="3">
    <source>
        <dbReference type="ARBA" id="ARBA00022475"/>
    </source>
</evidence>
<keyword evidence="5" id="KW-0997">Cell inner membrane</keyword>
<evidence type="ECO:0000256" key="1">
    <source>
        <dbReference type="ARBA" id="ARBA00004377"/>
    </source>
</evidence>